<comment type="caution">
    <text evidence="6">The sequence shown here is derived from an EMBL/GenBank/DDBJ whole genome shotgun (WGS) entry which is preliminary data.</text>
</comment>
<keyword evidence="2" id="KW-0285">Flavoprotein</keyword>
<dbReference type="InterPro" id="IPR039261">
    <property type="entry name" value="FNR_nucleotide-bd"/>
</dbReference>
<sequence>MDVDSDVPPPPPPFSAPSVILVCQAGACRSAGSEAVLLEIEELAKGFRNCTVQESGCIGACGQAPNAEVVRGRKRLVCTRITDVEKSAAVIQQATGSRPSLEEPGLVQRLGDARAMRVRNQARAEAKWNAALAGFSEHVMSKSGNDRLEMQFELSQLLASAGLWEDALVHVTEAESMAGGNIMLLMERAKLLGKLGRSEDLDAIEQRVSAMRLDFRLVIEVTSLLRRCKSESNAAAKIETSQRPIEKYGLWFLAGVTKVSKHSAVYHFTSKDKARGTPNPRGRGRTVWHKTWHTTLLADVGTNSEGPLPWIERDYTPISTAKEWEQGKCDILIKIYDTGLATSWLHKQELGCSVRLSQPMKTLDVPSLVPDLTHAAFRPASVLLLLAGTGIVAVPQVLHHADHATCFGSNVVLTQPVSLVYSCRSDDVLLLDELKSWCVSGKLKRCTLLLTEPPAGSPPPFPEVGEADLAQLADVENMQCLRARLSQELLENEIRRLQGPTRFVVSGPAPFNAAAKHMLSEGGVQVEAITILNA</sequence>
<evidence type="ECO:0000256" key="4">
    <source>
        <dbReference type="ARBA" id="ARBA00023002"/>
    </source>
</evidence>
<dbReference type="Proteomes" id="UP001189429">
    <property type="component" value="Unassembled WGS sequence"/>
</dbReference>
<keyword evidence="7" id="KW-1185">Reference proteome</keyword>
<dbReference type="SUPFAM" id="SSF52833">
    <property type="entry name" value="Thioredoxin-like"/>
    <property type="match status" value="1"/>
</dbReference>
<dbReference type="InterPro" id="IPR001834">
    <property type="entry name" value="CBR-like"/>
</dbReference>
<accession>A0ABN9RU05</accession>
<dbReference type="InterPro" id="IPR017938">
    <property type="entry name" value="Riboflavin_synthase-like_b-brl"/>
</dbReference>
<keyword evidence="4" id="KW-0560">Oxidoreductase</keyword>
<reference evidence="6" key="1">
    <citation type="submission" date="2023-10" db="EMBL/GenBank/DDBJ databases">
        <authorList>
            <person name="Chen Y."/>
            <person name="Shah S."/>
            <person name="Dougan E. K."/>
            <person name="Thang M."/>
            <person name="Chan C."/>
        </authorList>
    </citation>
    <scope>NUCLEOTIDE SEQUENCE [LARGE SCALE GENOMIC DNA]</scope>
</reference>
<evidence type="ECO:0000313" key="6">
    <source>
        <dbReference type="EMBL" id="CAK0822801.1"/>
    </source>
</evidence>
<dbReference type="PANTHER" id="PTHR19370">
    <property type="entry name" value="NADH-CYTOCHROME B5 REDUCTASE"/>
    <property type="match status" value="1"/>
</dbReference>
<dbReference type="CDD" id="cd02980">
    <property type="entry name" value="TRX_Fd_family"/>
    <property type="match status" value="1"/>
</dbReference>
<evidence type="ECO:0000313" key="7">
    <source>
        <dbReference type="Proteomes" id="UP001189429"/>
    </source>
</evidence>
<proteinExistence type="predicted"/>
<dbReference type="InterPro" id="IPR008333">
    <property type="entry name" value="Cbr1-like_FAD-bd_dom"/>
</dbReference>
<evidence type="ECO:0000256" key="3">
    <source>
        <dbReference type="ARBA" id="ARBA00022827"/>
    </source>
</evidence>
<evidence type="ECO:0000256" key="2">
    <source>
        <dbReference type="ARBA" id="ARBA00022630"/>
    </source>
</evidence>
<dbReference type="Gene3D" id="2.40.30.10">
    <property type="entry name" value="Translation factors"/>
    <property type="match status" value="1"/>
</dbReference>
<evidence type="ECO:0000259" key="5">
    <source>
        <dbReference type="Pfam" id="PF00970"/>
    </source>
</evidence>
<name>A0ABN9RU05_9DINO</name>
<keyword evidence="3" id="KW-0274">FAD</keyword>
<dbReference type="Gene3D" id="3.40.50.80">
    <property type="entry name" value="Nucleotide-binding domain of ferredoxin-NADP reductase (FNR) module"/>
    <property type="match status" value="1"/>
</dbReference>
<comment type="cofactor">
    <cofactor evidence="1">
        <name>FAD</name>
        <dbReference type="ChEBI" id="CHEBI:57692"/>
    </cofactor>
</comment>
<evidence type="ECO:0000256" key="1">
    <source>
        <dbReference type="ARBA" id="ARBA00001974"/>
    </source>
</evidence>
<dbReference type="Gene3D" id="3.40.30.10">
    <property type="entry name" value="Glutaredoxin"/>
    <property type="match status" value="1"/>
</dbReference>
<dbReference type="EMBL" id="CAUYUJ010008075">
    <property type="protein sequence ID" value="CAK0822801.1"/>
    <property type="molecule type" value="Genomic_DNA"/>
</dbReference>
<dbReference type="SUPFAM" id="SSF63380">
    <property type="entry name" value="Riboflavin synthase domain-like"/>
    <property type="match status" value="1"/>
</dbReference>
<dbReference type="CDD" id="cd00322">
    <property type="entry name" value="FNR_like"/>
    <property type="match status" value="1"/>
</dbReference>
<gene>
    <name evidence="6" type="ORF">PCOR1329_LOCUS23722</name>
</gene>
<dbReference type="SUPFAM" id="SSF52343">
    <property type="entry name" value="Ferredoxin reductase-like, C-terminal NADP-linked domain"/>
    <property type="match status" value="1"/>
</dbReference>
<dbReference type="InterPro" id="IPR036249">
    <property type="entry name" value="Thioredoxin-like_sf"/>
</dbReference>
<dbReference type="PANTHER" id="PTHR19370:SF184">
    <property type="entry name" value="NADH-CYTOCHROME B5 REDUCTASE-LIKE"/>
    <property type="match status" value="1"/>
</dbReference>
<feature type="domain" description="Flavoprotein pyridine nucleotide cytochrome reductase-like FAD-binding" evidence="5">
    <location>
        <begin position="312"/>
        <end position="360"/>
    </location>
</feature>
<organism evidence="6 7">
    <name type="scientific">Prorocentrum cordatum</name>
    <dbReference type="NCBI Taxonomy" id="2364126"/>
    <lineage>
        <taxon>Eukaryota</taxon>
        <taxon>Sar</taxon>
        <taxon>Alveolata</taxon>
        <taxon>Dinophyceae</taxon>
        <taxon>Prorocentrales</taxon>
        <taxon>Prorocentraceae</taxon>
        <taxon>Prorocentrum</taxon>
    </lineage>
</organism>
<dbReference type="Pfam" id="PF00970">
    <property type="entry name" value="FAD_binding_6"/>
    <property type="match status" value="1"/>
</dbReference>
<protein>
    <recommendedName>
        <fullName evidence="5">Flavoprotein pyridine nucleotide cytochrome reductase-like FAD-binding domain-containing protein</fullName>
    </recommendedName>
</protein>